<keyword evidence="8" id="KW-0966">Cell projection</keyword>
<dbReference type="GO" id="GO:0009424">
    <property type="term" value="C:bacterial-type flagellum hook"/>
    <property type="evidence" value="ECO:0007669"/>
    <property type="project" value="UniProtKB-UniRule"/>
</dbReference>
<dbReference type="GO" id="GO:0005576">
    <property type="term" value="C:extracellular region"/>
    <property type="evidence" value="ECO:0007669"/>
    <property type="project" value="UniProtKB-SubCell"/>
</dbReference>
<dbReference type="AlphaFoldDB" id="A0A972K3M6"/>
<dbReference type="PANTHER" id="PTHR30288:SF0">
    <property type="entry name" value="FLAGELLAR HOOK-ASSOCIATED PROTEIN 2"/>
    <property type="match status" value="1"/>
</dbReference>
<keyword evidence="3" id="KW-0175">Coiled coil</keyword>
<comment type="similarity">
    <text evidence="1 5">Belongs to the FliD family.</text>
</comment>
<evidence type="ECO:0000259" key="7">
    <source>
        <dbReference type="Pfam" id="PF07195"/>
    </source>
</evidence>
<evidence type="ECO:0000313" key="9">
    <source>
        <dbReference type="Proteomes" id="UP000641588"/>
    </source>
</evidence>
<keyword evidence="9" id="KW-1185">Reference proteome</keyword>
<dbReference type="InterPro" id="IPR010809">
    <property type="entry name" value="FliD_C"/>
</dbReference>
<keyword evidence="5" id="KW-0964">Secreted</keyword>
<gene>
    <name evidence="8" type="primary">fliD</name>
    <name evidence="8" type="ORF">GC093_17950</name>
</gene>
<dbReference type="GO" id="GO:0007155">
    <property type="term" value="P:cell adhesion"/>
    <property type="evidence" value="ECO:0007669"/>
    <property type="project" value="InterPro"/>
</dbReference>
<keyword evidence="4 5" id="KW-0975">Bacterial flagellum</keyword>
<evidence type="ECO:0000256" key="1">
    <source>
        <dbReference type="ARBA" id="ARBA00009764"/>
    </source>
</evidence>
<comment type="function">
    <text evidence="5">Required for morphogenesis and for the elongation of the flagellar filament by facilitating polymerization of the flagellin monomers at the tip of growing filament. Forms a capping structure, which prevents flagellin subunits (transported through the central channel of the flagellum) from leaking out without polymerization at the distal end.</text>
</comment>
<dbReference type="EMBL" id="WHOD01000067">
    <property type="protein sequence ID" value="NOU95092.1"/>
    <property type="molecule type" value="Genomic_DNA"/>
</dbReference>
<organism evidence="8 9">
    <name type="scientific">Paenibacillus foliorum</name>
    <dbReference type="NCBI Taxonomy" id="2654974"/>
    <lineage>
        <taxon>Bacteria</taxon>
        <taxon>Bacillati</taxon>
        <taxon>Bacillota</taxon>
        <taxon>Bacilli</taxon>
        <taxon>Bacillales</taxon>
        <taxon>Paenibacillaceae</taxon>
        <taxon>Paenibacillus</taxon>
    </lineage>
</organism>
<dbReference type="Pfam" id="PF02465">
    <property type="entry name" value="FliD_N"/>
    <property type="match status" value="1"/>
</dbReference>
<comment type="caution">
    <text evidence="8">The sequence shown here is derived from an EMBL/GenBank/DDBJ whole genome shotgun (WGS) entry which is preliminary data.</text>
</comment>
<dbReference type="GO" id="GO:0009421">
    <property type="term" value="C:bacterial-type flagellum filament cap"/>
    <property type="evidence" value="ECO:0007669"/>
    <property type="project" value="InterPro"/>
</dbReference>
<feature type="domain" description="Flagellar hook-associated protein 2 N-terminal" evidence="6">
    <location>
        <begin position="13"/>
        <end position="110"/>
    </location>
</feature>
<dbReference type="InterPro" id="IPR003481">
    <property type="entry name" value="FliD_N"/>
</dbReference>
<name>A0A972K3M6_9BACL</name>
<dbReference type="PANTHER" id="PTHR30288">
    <property type="entry name" value="FLAGELLAR CAP/ASSEMBLY PROTEIN FLID"/>
    <property type="match status" value="1"/>
</dbReference>
<feature type="domain" description="Flagellar hook-associated protein 2 C-terminal" evidence="7">
    <location>
        <begin position="243"/>
        <end position="508"/>
    </location>
</feature>
<dbReference type="Pfam" id="PF07195">
    <property type="entry name" value="FliD_C"/>
    <property type="match status" value="1"/>
</dbReference>
<proteinExistence type="inferred from homology"/>
<evidence type="ECO:0000256" key="3">
    <source>
        <dbReference type="ARBA" id="ARBA00023054"/>
    </source>
</evidence>
<evidence type="ECO:0000256" key="4">
    <source>
        <dbReference type="ARBA" id="ARBA00023143"/>
    </source>
</evidence>
<keyword evidence="8" id="KW-0969">Cilium</keyword>
<evidence type="ECO:0000259" key="6">
    <source>
        <dbReference type="Pfam" id="PF02465"/>
    </source>
</evidence>
<evidence type="ECO:0000256" key="2">
    <source>
        <dbReference type="ARBA" id="ARBA00011255"/>
    </source>
</evidence>
<evidence type="ECO:0000256" key="5">
    <source>
        <dbReference type="RuleBase" id="RU362066"/>
    </source>
</evidence>
<dbReference type="InterPro" id="IPR040026">
    <property type="entry name" value="FliD"/>
</dbReference>
<reference evidence="8" key="1">
    <citation type="submission" date="2019-10" db="EMBL/GenBank/DDBJ databases">
        <title>Description of Paenibacillus glebae sp. nov.</title>
        <authorList>
            <person name="Carlier A."/>
            <person name="Qi S."/>
        </authorList>
    </citation>
    <scope>NUCLEOTIDE SEQUENCE</scope>
    <source>
        <strain evidence="8">LMG 31456</strain>
    </source>
</reference>
<protein>
    <recommendedName>
        <fullName evidence="5">Flagellar hook-associated protein 2</fullName>
        <shortName evidence="5">HAP2</shortName>
    </recommendedName>
    <alternativeName>
        <fullName evidence="5">Flagellar cap protein</fullName>
    </alternativeName>
</protein>
<dbReference type="GO" id="GO:0071973">
    <property type="term" value="P:bacterial-type flagellum-dependent cell motility"/>
    <property type="evidence" value="ECO:0007669"/>
    <property type="project" value="TreeGrafter"/>
</dbReference>
<sequence length="521" mass="57095">MKMAVSRMSGLASGMDIDTMVKNMMSAQRKPVDKMLQQKQILQWQRDDYREMNTKISAYRTNKLSNYRLESTFSVKKAEVSGSTDSLSATPTGDAEVGATTIKVTKLATSASNSSSSNIKVADATLDIDATLGMQDINLAGDFTKTNGVFDKMSFKINGTEITVDPSVDSFNDVIKRINSKTNVTALFDSVSGKVSLSAKNTGATNISADGKITNMDKIQLDDVKGDFLSNIFKVKKEDGKAADKAVFSINGLETTRDSNTFTVNGLKLTLKSPTTEAGALISVQTDVDKIVENVKSFITDYNEILKAVNDKNSEARYRDYTPLTTEQKADMKEADITLWETKAKSGLLKSDSILTAASTSMRFDTSTPVSTGSKYNSLTSLGISTGAYNEQGKLYLDDENKLRAALEADPESVKNIFTSVGDRTKKSTMGVAQRLYSDLEKTISSFKQKAGFPSAYDSSDLDNSLLGAQLYRLNREITSNNDRLKIVENRYYNQFSAMESAINKYNQQSSYISQNFGTNS</sequence>
<accession>A0A972K3M6</accession>
<comment type="subcellular location">
    <subcellularLocation>
        <location evidence="5">Secreted</location>
    </subcellularLocation>
    <subcellularLocation>
        <location evidence="5">Bacterial flagellum</location>
    </subcellularLocation>
</comment>
<keyword evidence="8" id="KW-0282">Flagellum</keyword>
<comment type="subunit">
    <text evidence="2 5">Homopentamer.</text>
</comment>
<evidence type="ECO:0000313" key="8">
    <source>
        <dbReference type="EMBL" id="NOU95092.1"/>
    </source>
</evidence>
<dbReference type="Proteomes" id="UP000641588">
    <property type="component" value="Unassembled WGS sequence"/>
</dbReference>